<dbReference type="InterPro" id="IPR029033">
    <property type="entry name" value="His_PPase_superfam"/>
</dbReference>
<dbReference type="InterPro" id="IPR000560">
    <property type="entry name" value="His_Pase_clade-2"/>
</dbReference>
<evidence type="ECO:0008006" key="4">
    <source>
        <dbReference type="Google" id="ProtNLM"/>
    </source>
</evidence>
<reference evidence="2 3" key="1">
    <citation type="journal article" date="2024" name="Science">
        <title>Giant polyketide synthase enzymes in the biosynthesis of giant marine polyether toxins.</title>
        <authorList>
            <person name="Fallon T.R."/>
            <person name="Shende V.V."/>
            <person name="Wierzbicki I.H."/>
            <person name="Pendleton A.L."/>
            <person name="Watervoot N.F."/>
            <person name="Auber R.P."/>
            <person name="Gonzalez D.J."/>
            <person name="Wisecaver J.H."/>
            <person name="Moore B.S."/>
        </authorList>
    </citation>
    <scope>NUCLEOTIDE SEQUENCE [LARGE SCALE GENOMIC DNA]</scope>
    <source>
        <strain evidence="2 3">12B1</strain>
    </source>
</reference>
<keyword evidence="1" id="KW-0812">Transmembrane</keyword>
<keyword evidence="1" id="KW-1133">Transmembrane helix</keyword>
<evidence type="ECO:0000256" key="1">
    <source>
        <dbReference type="SAM" id="Phobius"/>
    </source>
</evidence>
<gene>
    <name evidence="2" type="ORF">AB1Y20_020319</name>
</gene>
<evidence type="ECO:0000313" key="2">
    <source>
        <dbReference type="EMBL" id="KAL1525462.1"/>
    </source>
</evidence>
<dbReference type="SUPFAM" id="SSF53254">
    <property type="entry name" value="Phosphoglycerate mutase-like"/>
    <property type="match status" value="1"/>
</dbReference>
<dbReference type="Pfam" id="PF00328">
    <property type="entry name" value="His_Phos_2"/>
    <property type="match status" value="1"/>
</dbReference>
<dbReference type="AlphaFoldDB" id="A0AB34JX34"/>
<organism evidence="2 3">
    <name type="scientific">Prymnesium parvum</name>
    <name type="common">Toxic golden alga</name>
    <dbReference type="NCBI Taxonomy" id="97485"/>
    <lineage>
        <taxon>Eukaryota</taxon>
        <taxon>Haptista</taxon>
        <taxon>Haptophyta</taxon>
        <taxon>Prymnesiophyceae</taxon>
        <taxon>Prymnesiales</taxon>
        <taxon>Prymnesiaceae</taxon>
        <taxon>Prymnesium</taxon>
    </lineage>
</organism>
<proteinExistence type="predicted"/>
<keyword evidence="1" id="KW-0472">Membrane</keyword>
<keyword evidence="3" id="KW-1185">Reference proteome</keyword>
<dbReference type="Proteomes" id="UP001515480">
    <property type="component" value="Unassembled WGS sequence"/>
</dbReference>
<dbReference type="EMBL" id="JBGBPQ010000004">
    <property type="protein sequence ID" value="KAL1525462.1"/>
    <property type="molecule type" value="Genomic_DNA"/>
</dbReference>
<name>A0AB34JX34_PRYPA</name>
<accession>A0AB34JX34</accession>
<protein>
    <recommendedName>
        <fullName evidence="4">Acid phosphatase</fullName>
    </recommendedName>
</protein>
<sequence>MKLLASLLFARHGQRPPYAPPFADSAEGPSPWSERAFPSHAAWGMTHDDFAQQLLTPQGHQLMRNIGEYVRLSLPPELGCSTPTHIVSDVEMRDVQSAAAFSDGFFASCPAERAKASLHVANGTLADTLRPIASDHSSTGCGPAEREALLLFGNHSDLLTASYAPQIERVGEVLGCCSAQLCARFGIAANCTLAELPTSYSGPDDYWDAMLTSPLTIAAYFAETFMLQALSGVQYAWGKLEPAELLRLYRLHDLVLHLAASRSSSEAFGSALIAYALASFEQVIHGAALPGLVQPPSETLFLAAFVHDLNLMYVQRLLGGSWLTDSWPIDSTPPGGFITLELWAIEPQPTPPDAAPPAQTEPLASPEGYRVRASFTSASFEQQRRGDPLVPPHTPPSVSPFLDLPYSEFTRVVLSAIDRRCIAQPLRGTVELLAPHDLMVSWLASRLATISALAIFAVGVACGGFLGFQWRHRLADLLESMNGRASLVRSPPDNAYTSFITCRAGTP</sequence>
<evidence type="ECO:0000313" key="3">
    <source>
        <dbReference type="Proteomes" id="UP001515480"/>
    </source>
</evidence>
<dbReference type="Gene3D" id="3.40.50.1240">
    <property type="entry name" value="Phosphoglycerate mutase-like"/>
    <property type="match status" value="3"/>
</dbReference>
<feature type="transmembrane region" description="Helical" evidence="1">
    <location>
        <begin position="447"/>
        <end position="468"/>
    </location>
</feature>
<comment type="caution">
    <text evidence="2">The sequence shown here is derived from an EMBL/GenBank/DDBJ whole genome shotgun (WGS) entry which is preliminary data.</text>
</comment>